<dbReference type="AlphaFoldDB" id="A0A482W728"/>
<evidence type="ECO:0000256" key="1">
    <source>
        <dbReference type="ARBA" id="ARBA00004496"/>
    </source>
</evidence>
<dbReference type="InterPro" id="IPR035892">
    <property type="entry name" value="C2_domain_sf"/>
</dbReference>
<evidence type="ECO:0000313" key="7">
    <source>
        <dbReference type="Proteomes" id="UP000292052"/>
    </source>
</evidence>
<sequence length="547" mass="62840">MAREEVTPELFNSAALRPSNLANKKRHESIREFIQTEKVYVDDMSIVHEVFEIPLKKSGVINREEVEKIFVNWQSILQCNRGFLTDLNDWTGSGSDILGPVISKHLGNMQVYETFCGSQLDSAALLQRLTETSTAFRDLMRKCQNNVATKGMPLSSFLIKPMQRITRYPLLISKIIENTPQDHPDYDLLQEALRSAEKFLNDINENVRQKENQERYDWLQRCVQNELNIVFNSETNRLGPRKLLHFGVLTKVKSGKELIAFLFNDFFLLIQPSKSLGTQFTFQRNNNISYKIYKQPMLIQDLAISRESTDHVEQGTDSNRVLKVQDNKNKYMLSLLAPTVNECNLWVKRIETAKQFCSKVDSLSQNRPKTSKHVLLNLFLNSVISQCFILCAEPHLGKSCGRLLVLVQKGKRFVSSGKPHTDNVYCKVTLGDQKQQTDLSKDHVMNGNLPQNGTPQIPTIVWNYSMQFQLRNVESEVVTFQVFGLNLYCPDEFLGRAELKVIDIMRETQNTNGPITKKLILHQVESGEIVVKLDLQIFDFWKNTVDN</sequence>
<evidence type="ECO:0000256" key="2">
    <source>
        <dbReference type="ARBA" id="ARBA00022490"/>
    </source>
</evidence>
<dbReference type="PROSITE" id="PS50004">
    <property type="entry name" value="C2"/>
    <property type="match status" value="1"/>
</dbReference>
<keyword evidence="7" id="KW-1185">Reference proteome</keyword>
<dbReference type="GO" id="GO:0005737">
    <property type="term" value="C:cytoplasm"/>
    <property type="evidence" value="ECO:0007669"/>
    <property type="project" value="UniProtKB-SubCell"/>
</dbReference>
<keyword evidence="3" id="KW-0175">Coiled coil</keyword>
<feature type="domain" description="DH" evidence="5">
    <location>
        <begin position="25"/>
        <end position="206"/>
    </location>
</feature>
<dbReference type="GO" id="GO:0005085">
    <property type="term" value="F:guanyl-nucleotide exchange factor activity"/>
    <property type="evidence" value="ECO:0007669"/>
    <property type="project" value="InterPro"/>
</dbReference>
<protein>
    <submittedName>
        <fullName evidence="6">RhoGEF and/or C2 domain containing protein</fullName>
    </submittedName>
</protein>
<dbReference type="SMART" id="SM00239">
    <property type="entry name" value="C2"/>
    <property type="match status" value="1"/>
</dbReference>
<dbReference type="CDD" id="cd00160">
    <property type="entry name" value="RhoGEF"/>
    <property type="match status" value="1"/>
</dbReference>
<feature type="coiled-coil region" evidence="3">
    <location>
        <begin position="186"/>
        <end position="213"/>
    </location>
</feature>
<evidence type="ECO:0000259" key="4">
    <source>
        <dbReference type="PROSITE" id="PS50004"/>
    </source>
</evidence>
<dbReference type="Pfam" id="PF00621">
    <property type="entry name" value="RhoGEF"/>
    <property type="match status" value="1"/>
</dbReference>
<dbReference type="SUPFAM" id="SSF50729">
    <property type="entry name" value="PH domain-like"/>
    <property type="match status" value="1"/>
</dbReference>
<comment type="subcellular location">
    <subcellularLocation>
        <location evidence="1">Cytoplasm</location>
    </subcellularLocation>
</comment>
<dbReference type="Gene3D" id="2.60.40.150">
    <property type="entry name" value="C2 domain"/>
    <property type="match status" value="1"/>
</dbReference>
<dbReference type="Pfam" id="PF16652">
    <property type="entry name" value="PH_13"/>
    <property type="match status" value="1"/>
</dbReference>
<dbReference type="Proteomes" id="UP000292052">
    <property type="component" value="Unassembled WGS sequence"/>
</dbReference>
<evidence type="ECO:0000256" key="3">
    <source>
        <dbReference type="SAM" id="Coils"/>
    </source>
</evidence>
<dbReference type="SMART" id="SM00325">
    <property type="entry name" value="RhoGEF"/>
    <property type="match status" value="1"/>
</dbReference>
<organism evidence="6 7">
    <name type="scientific">Asbolus verrucosus</name>
    <name type="common">Desert ironclad beetle</name>
    <dbReference type="NCBI Taxonomy" id="1661398"/>
    <lineage>
        <taxon>Eukaryota</taxon>
        <taxon>Metazoa</taxon>
        <taxon>Ecdysozoa</taxon>
        <taxon>Arthropoda</taxon>
        <taxon>Hexapoda</taxon>
        <taxon>Insecta</taxon>
        <taxon>Pterygota</taxon>
        <taxon>Neoptera</taxon>
        <taxon>Endopterygota</taxon>
        <taxon>Coleoptera</taxon>
        <taxon>Polyphaga</taxon>
        <taxon>Cucujiformia</taxon>
        <taxon>Tenebrionidae</taxon>
        <taxon>Pimeliinae</taxon>
        <taxon>Asbolus</taxon>
    </lineage>
</organism>
<proteinExistence type="predicted"/>
<comment type="caution">
    <text evidence="6">The sequence shown here is derived from an EMBL/GenBank/DDBJ whole genome shotgun (WGS) entry which is preliminary data.</text>
</comment>
<dbReference type="Gene3D" id="1.20.900.10">
    <property type="entry name" value="Dbl homology (DH) domain"/>
    <property type="match status" value="1"/>
</dbReference>
<evidence type="ECO:0000259" key="5">
    <source>
        <dbReference type="PROSITE" id="PS50010"/>
    </source>
</evidence>
<dbReference type="InterPro" id="IPR000008">
    <property type="entry name" value="C2_dom"/>
</dbReference>
<dbReference type="SUPFAM" id="SSF49562">
    <property type="entry name" value="C2 domain (Calcium/lipid-binding domain, CaLB)"/>
    <property type="match status" value="1"/>
</dbReference>
<dbReference type="SUPFAM" id="SSF48065">
    <property type="entry name" value="DBL homology domain (DH-domain)"/>
    <property type="match status" value="1"/>
</dbReference>
<dbReference type="InterPro" id="IPR035899">
    <property type="entry name" value="DBL_dom_sf"/>
</dbReference>
<dbReference type="InterPro" id="IPR051480">
    <property type="entry name" value="Endocytic_GEF_Adapter"/>
</dbReference>
<dbReference type="PANTHER" id="PTHR46006">
    <property type="entry name" value="RHO GUANINE NUCLEOTIDE EXCHANGE FACTOR AT 64C, ISOFORM A"/>
    <property type="match status" value="1"/>
</dbReference>
<dbReference type="PROSITE" id="PS50010">
    <property type="entry name" value="DH_2"/>
    <property type="match status" value="1"/>
</dbReference>
<name>A0A482W728_ASBVE</name>
<evidence type="ECO:0000313" key="6">
    <source>
        <dbReference type="EMBL" id="RZC40579.1"/>
    </source>
</evidence>
<dbReference type="InterPro" id="IPR000219">
    <property type="entry name" value="DH_dom"/>
</dbReference>
<reference evidence="6 7" key="1">
    <citation type="submission" date="2017-03" db="EMBL/GenBank/DDBJ databases">
        <title>Genome of the blue death feigning beetle - Asbolus verrucosus.</title>
        <authorList>
            <person name="Rider S.D."/>
        </authorList>
    </citation>
    <scope>NUCLEOTIDE SEQUENCE [LARGE SCALE GENOMIC DNA]</scope>
    <source>
        <strain evidence="6">Butters</strain>
        <tissue evidence="6">Head and leg muscle</tissue>
    </source>
</reference>
<dbReference type="InterPro" id="IPR001849">
    <property type="entry name" value="PH_domain"/>
</dbReference>
<dbReference type="STRING" id="1661398.A0A482W728"/>
<dbReference type="EMBL" id="QDEB01025042">
    <property type="protein sequence ID" value="RZC40579.1"/>
    <property type="molecule type" value="Genomic_DNA"/>
</dbReference>
<dbReference type="PANTHER" id="PTHR46006:SF6">
    <property type="entry name" value="INTERSECTIN-2 ISOFORM X1"/>
    <property type="match status" value="1"/>
</dbReference>
<feature type="domain" description="C2" evidence="4">
    <location>
        <begin position="390"/>
        <end position="515"/>
    </location>
</feature>
<dbReference type="Gene3D" id="2.30.29.30">
    <property type="entry name" value="Pleckstrin-homology domain (PH domain)/Phosphotyrosine-binding domain (PTB)"/>
    <property type="match status" value="1"/>
</dbReference>
<dbReference type="GO" id="GO:0035025">
    <property type="term" value="P:positive regulation of Rho protein signal transduction"/>
    <property type="evidence" value="ECO:0007669"/>
    <property type="project" value="TreeGrafter"/>
</dbReference>
<gene>
    <name evidence="6" type="ORF">BDFB_005913</name>
</gene>
<accession>A0A482W728</accession>
<dbReference type="Pfam" id="PF00168">
    <property type="entry name" value="C2"/>
    <property type="match status" value="1"/>
</dbReference>
<keyword evidence="2" id="KW-0963">Cytoplasm</keyword>
<dbReference type="OrthoDB" id="207120at2759"/>
<dbReference type="InterPro" id="IPR011993">
    <property type="entry name" value="PH-like_dom_sf"/>
</dbReference>